<dbReference type="SUPFAM" id="SSF48452">
    <property type="entry name" value="TPR-like"/>
    <property type="match status" value="1"/>
</dbReference>
<organism evidence="2 3">
    <name type="scientific">Salimicrobium flavidum</name>
    <dbReference type="NCBI Taxonomy" id="570947"/>
    <lineage>
        <taxon>Bacteria</taxon>
        <taxon>Bacillati</taxon>
        <taxon>Bacillota</taxon>
        <taxon>Bacilli</taxon>
        <taxon>Bacillales</taxon>
        <taxon>Bacillaceae</taxon>
        <taxon>Salimicrobium</taxon>
    </lineage>
</organism>
<dbReference type="AlphaFoldDB" id="A0A1N7KVZ0"/>
<feature type="repeat" description="TPR" evidence="1">
    <location>
        <begin position="384"/>
        <end position="417"/>
    </location>
</feature>
<dbReference type="Gene3D" id="1.25.40.10">
    <property type="entry name" value="Tetratricopeptide repeat domain"/>
    <property type="match status" value="1"/>
</dbReference>
<evidence type="ECO:0000256" key="1">
    <source>
        <dbReference type="PROSITE-ProRule" id="PRU00339"/>
    </source>
</evidence>
<sequence>MNEQEWSLSQNKDKRVIKPLRAVFYERAQIVEAVRGVHVYYLFFYKETYVTAIQATKVKYNSFLGRAFRNGFICDAPHPLIERLNLHKPFPTSTYTSLLQHLSGKYTHQEQVYILTFLESFLSKKKLLEEMKNLFYDIRRKGKMFEAYKIIRVLMDFAPNHRFVKELSHDLHFQQFEETYDLPPMKLWEKDPLHAEKQMFHDRDDRLLTVLKKTHPLEYTAFALLTFNEGKSHYEDYDEVFRLHFTSEEQLQIVEHAYQLVPSDEEAKQRLLSGYLEKNRLNDVFLLLEGEEAVLTPKECRKAENALLTERSLVTSLPVWERYLREIFRVRTEAKEQLIHAFVREVLPSYPVADVRAALEKFEGIEETGTYENIRKMEEWQDELDRMEELGRLYYEFEQKEKALECFQYASEMKPEEVAPVQWLAKIYKDLGQEQEAETYRELTKQIKKLSL</sequence>
<dbReference type="PROSITE" id="PS50005">
    <property type="entry name" value="TPR"/>
    <property type="match status" value="1"/>
</dbReference>
<reference evidence="3" key="1">
    <citation type="submission" date="2017-01" db="EMBL/GenBank/DDBJ databases">
        <authorList>
            <person name="Varghese N."/>
            <person name="Submissions S."/>
        </authorList>
    </citation>
    <scope>NUCLEOTIDE SEQUENCE [LARGE SCALE GENOMIC DNA]</scope>
    <source>
        <strain evidence="3">DSM 23127</strain>
    </source>
</reference>
<accession>A0A1N7KVZ0</accession>
<keyword evidence="3" id="KW-1185">Reference proteome</keyword>
<dbReference type="EMBL" id="FTOC01000021">
    <property type="protein sequence ID" value="SIS65768.1"/>
    <property type="molecule type" value="Genomic_DNA"/>
</dbReference>
<dbReference type="RefSeq" id="WP_076560897.1">
    <property type="nucleotide sequence ID" value="NZ_FTOC01000021.1"/>
</dbReference>
<name>A0A1N7KVZ0_9BACI</name>
<evidence type="ECO:0000313" key="2">
    <source>
        <dbReference type="EMBL" id="SIS65768.1"/>
    </source>
</evidence>
<dbReference type="STRING" id="570947.SAMN05421687_1213"/>
<keyword evidence="1" id="KW-0802">TPR repeat</keyword>
<evidence type="ECO:0000313" key="3">
    <source>
        <dbReference type="Proteomes" id="UP000187608"/>
    </source>
</evidence>
<protein>
    <submittedName>
        <fullName evidence="2">Uncharacterized protein</fullName>
    </submittedName>
</protein>
<gene>
    <name evidence="2" type="ORF">SAMN05421687_1213</name>
</gene>
<dbReference type="Proteomes" id="UP000187608">
    <property type="component" value="Unassembled WGS sequence"/>
</dbReference>
<dbReference type="OrthoDB" id="2676051at2"/>
<dbReference type="InterPro" id="IPR011990">
    <property type="entry name" value="TPR-like_helical_dom_sf"/>
</dbReference>
<dbReference type="InterPro" id="IPR019734">
    <property type="entry name" value="TPR_rpt"/>
</dbReference>
<proteinExistence type="predicted"/>